<dbReference type="InterPro" id="IPR010982">
    <property type="entry name" value="Lambda_DNA-bd_dom_sf"/>
</dbReference>
<dbReference type="CDD" id="cd00093">
    <property type="entry name" value="HTH_XRE"/>
    <property type="match status" value="1"/>
</dbReference>
<dbReference type="SUPFAM" id="SSF47413">
    <property type="entry name" value="lambda repressor-like DNA-binding domains"/>
    <property type="match status" value="1"/>
</dbReference>
<organism evidence="2">
    <name type="scientific">Siphoviridae sp. ctOIB27</name>
    <dbReference type="NCBI Taxonomy" id="2826308"/>
    <lineage>
        <taxon>Viruses</taxon>
        <taxon>Duplodnaviria</taxon>
        <taxon>Heunggongvirae</taxon>
        <taxon>Uroviricota</taxon>
        <taxon>Caudoviricetes</taxon>
    </lineage>
</organism>
<name>A0A8S5LTF8_9CAUD</name>
<reference evidence="2" key="1">
    <citation type="journal article" date="2021" name="Proc. Natl. Acad. Sci. U.S.A.">
        <title>A Catalog of Tens of Thousands of Viruses from Human Metagenomes Reveals Hidden Associations with Chronic Diseases.</title>
        <authorList>
            <person name="Tisza M.J."/>
            <person name="Buck C.B."/>
        </authorList>
    </citation>
    <scope>NUCLEOTIDE SEQUENCE</scope>
    <source>
        <strain evidence="2">CtOIB27</strain>
    </source>
</reference>
<dbReference type="SMART" id="SM00530">
    <property type="entry name" value="HTH_XRE"/>
    <property type="match status" value="1"/>
</dbReference>
<dbReference type="Gene3D" id="1.10.260.40">
    <property type="entry name" value="lambda repressor-like DNA-binding domains"/>
    <property type="match status" value="1"/>
</dbReference>
<dbReference type="InterPro" id="IPR001387">
    <property type="entry name" value="Cro/C1-type_HTH"/>
</dbReference>
<evidence type="ECO:0000259" key="1">
    <source>
        <dbReference type="PROSITE" id="PS50943"/>
    </source>
</evidence>
<dbReference type="Pfam" id="PF01381">
    <property type="entry name" value="HTH_3"/>
    <property type="match status" value="1"/>
</dbReference>
<proteinExistence type="predicted"/>
<accession>A0A8S5LTF8</accession>
<dbReference type="EMBL" id="BK014734">
    <property type="protein sequence ID" value="DAD73286.1"/>
    <property type="molecule type" value="Genomic_DNA"/>
</dbReference>
<evidence type="ECO:0000313" key="2">
    <source>
        <dbReference type="EMBL" id="DAD73286.1"/>
    </source>
</evidence>
<protein>
    <submittedName>
        <fullName evidence="2">Helix-turn-helix XRE-family like protein</fullName>
    </submittedName>
</protein>
<dbReference type="GO" id="GO:0003677">
    <property type="term" value="F:DNA binding"/>
    <property type="evidence" value="ECO:0007669"/>
    <property type="project" value="InterPro"/>
</dbReference>
<feature type="domain" description="HTH cro/C1-type" evidence="1">
    <location>
        <begin position="8"/>
        <end position="62"/>
    </location>
</feature>
<sequence length="135" mass="15181">MNTINDRIALLIKDLGITRSSFADRIRVSRPFVSELCSGVKQPSDRTIADIAREFGVSLAWLEDGEGEMYVKRSANEELGLLVANIMSDADDSFRKRFITLLMALPPEDWGKIERFIDELQQNDSSKATKKAEDA</sequence>
<dbReference type="PROSITE" id="PS50943">
    <property type="entry name" value="HTH_CROC1"/>
    <property type="match status" value="1"/>
</dbReference>